<dbReference type="STRING" id="871968.DESME_03850"/>
<name>W0EB60_9FIRM</name>
<keyword evidence="3" id="KW-0411">Iron-sulfur</keyword>
<dbReference type="InterPro" id="IPR053135">
    <property type="entry name" value="AKR2_Oxidoreductase"/>
</dbReference>
<dbReference type="PROSITE" id="PS51379">
    <property type="entry name" value="4FE4S_FER_2"/>
    <property type="match status" value="1"/>
</dbReference>
<dbReference type="eggNOG" id="COG1453">
    <property type="taxonomic scope" value="Bacteria"/>
</dbReference>
<dbReference type="InterPro" id="IPR017896">
    <property type="entry name" value="4Fe4S_Fe-S-bd"/>
</dbReference>
<gene>
    <name evidence="5" type="ORF">DESME_03850</name>
</gene>
<dbReference type="InterPro" id="IPR017900">
    <property type="entry name" value="4Fe4S_Fe_S_CS"/>
</dbReference>
<evidence type="ECO:0000256" key="3">
    <source>
        <dbReference type="ARBA" id="ARBA00023014"/>
    </source>
</evidence>
<proteinExistence type="predicted"/>
<dbReference type="CDD" id="cd19096">
    <property type="entry name" value="AKR_Fe-S_oxidoreductase"/>
    <property type="match status" value="1"/>
</dbReference>
<dbReference type="OrthoDB" id="9773828at2"/>
<dbReference type="PRINTS" id="PR00069">
    <property type="entry name" value="ALDKETRDTASE"/>
</dbReference>
<evidence type="ECO:0000256" key="2">
    <source>
        <dbReference type="ARBA" id="ARBA00023004"/>
    </source>
</evidence>
<dbReference type="RefSeq" id="WP_006715216.1">
    <property type="nucleotide sequence ID" value="NZ_CP007032.1"/>
</dbReference>
<evidence type="ECO:0000256" key="1">
    <source>
        <dbReference type="ARBA" id="ARBA00022723"/>
    </source>
</evidence>
<evidence type="ECO:0000313" key="6">
    <source>
        <dbReference type="Proteomes" id="UP000010847"/>
    </source>
</evidence>
<dbReference type="InterPro" id="IPR036812">
    <property type="entry name" value="NAD(P)_OxRdtase_dom_sf"/>
</dbReference>
<accession>W0EB60</accession>
<dbReference type="HOGENOM" id="CLU_023205_3_2_9"/>
<dbReference type="SUPFAM" id="SSF46548">
    <property type="entry name" value="alpha-helical ferredoxin"/>
    <property type="match status" value="1"/>
</dbReference>
<protein>
    <submittedName>
        <fullName evidence="5">Aldo/keto reductase</fullName>
    </submittedName>
</protein>
<dbReference type="PANTHER" id="PTHR43312">
    <property type="entry name" value="D-THREO-ALDOSE 1-DEHYDROGENASE"/>
    <property type="match status" value="1"/>
</dbReference>
<keyword evidence="2" id="KW-0408">Iron</keyword>
<dbReference type="Pfam" id="PF00248">
    <property type="entry name" value="Aldo_ket_red"/>
    <property type="match status" value="1"/>
</dbReference>
<dbReference type="InterPro" id="IPR023210">
    <property type="entry name" value="NADP_OxRdtase_dom"/>
</dbReference>
<dbReference type="Pfam" id="PF13187">
    <property type="entry name" value="Fer4_9"/>
    <property type="match status" value="1"/>
</dbReference>
<reference evidence="5 6" key="1">
    <citation type="submission" date="2013-12" db="EMBL/GenBank/DDBJ databases">
        <authorList>
            <consortium name="DOE Joint Genome Institute"/>
            <person name="Smidt H."/>
            <person name="Huntemann M."/>
            <person name="Han J."/>
            <person name="Chen A."/>
            <person name="Kyrpides N."/>
            <person name="Mavromatis K."/>
            <person name="Markowitz V."/>
            <person name="Palaniappan K."/>
            <person name="Ivanova N."/>
            <person name="Schaumberg A."/>
            <person name="Pati A."/>
            <person name="Liolios K."/>
            <person name="Nordberg H.P."/>
            <person name="Cantor M.N."/>
            <person name="Hua S.X."/>
            <person name="Woyke T."/>
        </authorList>
    </citation>
    <scope>NUCLEOTIDE SEQUENCE [LARGE SCALE GENOMIC DNA]</scope>
    <source>
        <strain evidence="6">DSM 15288</strain>
    </source>
</reference>
<dbReference type="AlphaFoldDB" id="W0EB60"/>
<dbReference type="Proteomes" id="UP000010847">
    <property type="component" value="Chromosome"/>
</dbReference>
<dbReference type="InterPro" id="IPR020471">
    <property type="entry name" value="AKR"/>
</dbReference>
<keyword evidence="6" id="KW-1185">Reference proteome</keyword>
<evidence type="ECO:0000259" key="4">
    <source>
        <dbReference type="PROSITE" id="PS51379"/>
    </source>
</evidence>
<dbReference type="SUPFAM" id="SSF51430">
    <property type="entry name" value="NAD(P)-linked oxidoreductase"/>
    <property type="match status" value="1"/>
</dbReference>
<dbReference type="PROSITE" id="PS00198">
    <property type="entry name" value="4FE4S_FER_1"/>
    <property type="match status" value="1"/>
</dbReference>
<dbReference type="GO" id="GO:0016491">
    <property type="term" value="F:oxidoreductase activity"/>
    <property type="evidence" value="ECO:0007669"/>
    <property type="project" value="InterPro"/>
</dbReference>
<organism evidence="5 6">
    <name type="scientific">Desulfitobacterium metallireducens DSM 15288</name>
    <dbReference type="NCBI Taxonomy" id="871968"/>
    <lineage>
        <taxon>Bacteria</taxon>
        <taxon>Bacillati</taxon>
        <taxon>Bacillota</taxon>
        <taxon>Clostridia</taxon>
        <taxon>Eubacteriales</taxon>
        <taxon>Desulfitobacteriaceae</taxon>
        <taxon>Desulfitobacterium</taxon>
    </lineage>
</organism>
<feature type="domain" description="4Fe-4S ferredoxin-type" evidence="4">
    <location>
        <begin position="344"/>
        <end position="371"/>
    </location>
</feature>
<dbReference type="Gene3D" id="3.20.20.100">
    <property type="entry name" value="NADP-dependent oxidoreductase domain"/>
    <property type="match status" value="1"/>
</dbReference>
<sequence>MKYRVVTKIGDKISAIGFGCMRLVTTNLGRIDETKAEEQIRYAIEQGVNYFDTAYFYHNGESERFLGRVFKDRNLREKVNIATKLPSLLVHKREDMDKILAEQLKKMQLDVIDYYLVHAIIDQDQWHRLKTLGILEFLDDAKEKGYIKHVGFSAHCDIQTFKNVVDDYDWDMCQIQYNFLDEYNQAGTEGLKYATEKNLAVVVMEPLRGGNLSKKVPKQVQQLWDTAEVKRSPAEWALKWIWNHKEVTCILSGMNRDEHIRENINVANTTEPNSLTKEEVELVEKVRDKYKELTKVPCTACGYCMPCPSGVNIPECFSKYNDIYMFNKMSARLMYTLILGGNGGKPAKASECTNCGKCEKSCPQHIQIRKELKNVSSEFDDFFGKIFNWVVKKVMRQGEK</sequence>
<evidence type="ECO:0000313" key="5">
    <source>
        <dbReference type="EMBL" id="AHF06286.1"/>
    </source>
</evidence>
<dbReference type="EMBL" id="CP007032">
    <property type="protein sequence ID" value="AHF06286.1"/>
    <property type="molecule type" value="Genomic_DNA"/>
</dbReference>
<dbReference type="KEGG" id="dmt:DESME_03850"/>
<dbReference type="PANTHER" id="PTHR43312:SF2">
    <property type="entry name" value="OXIDOREDUCTASE"/>
    <property type="match status" value="1"/>
</dbReference>
<dbReference type="GO" id="GO:0046872">
    <property type="term" value="F:metal ion binding"/>
    <property type="evidence" value="ECO:0007669"/>
    <property type="project" value="UniProtKB-KW"/>
</dbReference>
<keyword evidence="1" id="KW-0479">Metal-binding</keyword>
<dbReference type="GO" id="GO:0051536">
    <property type="term" value="F:iron-sulfur cluster binding"/>
    <property type="evidence" value="ECO:0007669"/>
    <property type="project" value="UniProtKB-KW"/>
</dbReference>